<name>A0A453L0C5_AEGTS</name>
<dbReference type="Gramene" id="AET5Gv20582600.5">
    <property type="protein sequence ID" value="AET5Gv20582600.5"/>
    <property type="gene ID" value="AET5Gv20582600"/>
</dbReference>
<proteinExistence type="predicted"/>
<dbReference type="PANTHER" id="PTHR33874:SF5">
    <property type="entry name" value="OS09G0465500 PROTEIN"/>
    <property type="match status" value="1"/>
</dbReference>
<dbReference type="Proteomes" id="UP000015105">
    <property type="component" value="Chromosome 5D"/>
</dbReference>
<reference evidence="2" key="2">
    <citation type="journal article" date="2017" name="Nat. Plants">
        <title>The Aegilops tauschii genome reveals multiple impacts of transposons.</title>
        <authorList>
            <person name="Zhao G."/>
            <person name="Zou C."/>
            <person name="Li K."/>
            <person name="Wang K."/>
            <person name="Li T."/>
            <person name="Gao L."/>
            <person name="Zhang X."/>
            <person name="Wang H."/>
            <person name="Yang Z."/>
            <person name="Liu X."/>
            <person name="Jiang W."/>
            <person name="Mao L."/>
            <person name="Kong X."/>
            <person name="Jiao Y."/>
            <person name="Jia J."/>
        </authorList>
    </citation>
    <scope>NUCLEOTIDE SEQUENCE [LARGE SCALE GENOMIC DNA]</scope>
    <source>
        <strain evidence="2">cv. AL8/78</strain>
    </source>
</reference>
<accession>A0A453L0C5</accession>
<reference evidence="1" key="5">
    <citation type="journal article" date="2021" name="G3 (Bethesda)">
        <title>Aegilops tauschii genome assembly Aet v5.0 features greater sequence contiguity and improved annotation.</title>
        <authorList>
            <person name="Wang L."/>
            <person name="Zhu T."/>
            <person name="Rodriguez J.C."/>
            <person name="Deal K.R."/>
            <person name="Dubcovsky J."/>
            <person name="McGuire P.E."/>
            <person name="Lux T."/>
            <person name="Spannagl M."/>
            <person name="Mayer K.F.X."/>
            <person name="Baldrich P."/>
            <person name="Meyers B.C."/>
            <person name="Huo N."/>
            <person name="Gu Y.Q."/>
            <person name="Zhou H."/>
            <person name="Devos K.M."/>
            <person name="Bennetzen J.L."/>
            <person name="Unver T."/>
            <person name="Budak H."/>
            <person name="Gulick P.J."/>
            <person name="Galiba G."/>
            <person name="Kalapos B."/>
            <person name="Nelson D.R."/>
            <person name="Li P."/>
            <person name="You F.M."/>
            <person name="Luo M.C."/>
            <person name="Dvorak J."/>
        </authorList>
    </citation>
    <scope>NUCLEOTIDE SEQUENCE [LARGE SCALE GENOMIC DNA]</scope>
    <source>
        <strain evidence="1">cv. AL8/78</strain>
    </source>
</reference>
<evidence type="ECO:0000313" key="1">
    <source>
        <dbReference type="EnsemblPlants" id="AET5Gv20582600.5"/>
    </source>
</evidence>
<keyword evidence="2" id="KW-1185">Reference proteome</keyword>
<reference evidence="1" key="3">
    <citation type="journal article" date="2017" name="Nature">
        <title>Genome sequence of the progenitor of the wheat D genome Aegilops tauschii.</title>
        <authorList>
            <person name="Luo M.C."/>
            <person name="Gu Y.Q."/>
            <person name="Puiu D."/>
            <person name="Wang H."/>
            <person name="Twardziok S.O."/>
            <person name="Deal K.R."/>
            <person name="Huo N."/>
            <person name="Zhu T."/>
            <person name="Wang L."/>
            <person name="Wang Y."/>
            <person name="McGuire P.E."/>
            <person name="Liu S."/>
            <person name="Long H."/>
            <person name="Ramasamy R.K."/>
            <person name="Rodriguez J.C."/>
            <person name="Van S.L."/>
            <person name="Yuan L."/>
            <person name="Wang Z."/>
            <person name="Xia Z."/>
            <person name="Xiao L."/>
            <person name="Anderson O.D."/>
            <person name="Ouyang S."/>
            <person name="Liang Y."/>
            <person name="Zimin A.V."/>
            <person name="Pertea G."/>
            <person name="Qi P."/>
            <person name="Bennetzen J.L."/>
            <person name="Dai X."/>
            <person name="Dawson M.W."/>
            <person name="Muller H.G."/>
            <person name="Kugler K."/>
            <person name="Rivarola-Duarte L."/>
            <person name="Spannagl M."/>
            <person name="Mayer K.F.X."/>
            <person name="Lu F.H."/>
            <person name="Bevan M.W."/>
            <person name="Leroy P."/>
            <person name="Li P."/>
            <person name="You F.M."/>
            <person name="Sun Q."/>
            <person name="Liu Z."/>
            <person name="Lyons E."/>
            <person name="Wicker T."/>
            <person name="Salzberg S.L."/>
            <person name="Devos K.M."/>
            <person name="Dvorak J."/>
        </authorList>
    </citation>
    <scope>NUCLEOTIDE SEQUENCE [LARGE SCALE GENOMIC DNA]</scope>
    <source>
        <strain evidence="1">cv. AL8/78</strain>
    </source>
</reference>
<dbReference type="PANTHER" id="PTHR33874">
    <property type="entry name" value="RING FINGER PROTEIN"/>
    <property type="match status" value="1"/>
</dbReference>
<reference evidence="2" key="1">
    <citation type="journal article" date="2014" name="Science">
        <title>Ancient hybridizations among the ancestral genomes of bread wheat.</title>
        <authorList>
            <consortium name="International Wheat Genome Sequencing Consortium,"/>
            <person name="Marcussen T."/>
            <person name="Sandve S.R."/>
            <person name="Heier L."/>
            <person name="Spannagl M."/>
            <person name="Pfeifer M."/>
            <person name="Jakobsen K.S."/>
            <person name="Wulff B.B."/>
            <person name="Steuernagel B."/>
            <person name="Mayer K.F."/>
            <person name="Olsen O.A."/>
        </authorList>
    </citation>
    <scope>NUCLEOTIDE SEQUENCE [LARGE SCALE GENOMIC DNA]</scope>
    <source>
        <strain evidence="2">cv. AL8/78</strain>
    </source>
</reference>
<sequence>SDSDRATDQVFDLLKSRFESPEFLQEFHEIQKSVFQNGAVELDKSWDVIKAGDVWEDDDDNGYVLVKPEDAAEGIAFFVATYLSTLTKTKVGMPCYFHFNVILSSPQNLCSCSLIMWFDAINNH</sequence>
<dbReference type="AlphaFoldDB" id="A0A453L0C5"/>
<organism evidence="1 2">
    <name type="scientific">Aegilops tauschii subsp. strangulata</name>
    <name type="common">Goatgrass</name>
    <dbReference type="NCBI Taxonomy" id="200361"/>
    <lineage>
        <taxon>Eukaryota</taxon>
        <taxon>Viridiplantae</taxon>
        <taxon>Streptophyta</taxon>
        <taxon>Embryophyta</taxon>
        <taxon>Tracheophyta</taxon>
        <taxon>Spermatophyta</taxon>
        <taxon>Magnoliopsida</taxon>
        <taxon>Liliopsida</taxon>
        <taxon>Poales</taxon>
        <taxon>Poaceae</taxon>
        <taxon>BOP clade</taxon>
        <taxon>Pooideae</taxon>
        <taxon>Triticodae</taxon>
        <taxon>Triticeae</taxon>
        <taxon>Triticinae</taxon>
        <taxon>Aegilops</taxon>
    </lineage>
</organism>
<protein>
    <submittedName>
        <fullName evidence="1">Uncharacterized protein</fullName>
    </submittedName>
</protein>
<dbReference type="EnsemblPlants" id="AET5Gv20582600.5">
    <property type="protein sequence ID" value="AET5Gv20582600.5"/>
    <property type="gene ID" value="AET5Gv20582600"/>
</dbReference>
<reference evidence="1" key="4">
    <citation type="submission" date="2019-03" db="UniProtKB">
        <authorList>
            <consortium name="EnsemblPlants"/>
        </authorList>
    </citation>
    <scope>IDENTIFICATION</scope>
</reference>
<evidence type="ECO:0000313" key="2">
    <source>
        <dbReference type="Proteomes" id="UP000015105"/>
    </source>
</evidence>